<evidence type="ECO:0000256" key="35">
    <source>
        <dbReference type="ARBA" id="ARBA00048281"/>
    </source>
</evidence>
<evidence type="ECO:0000256" key="16">
    <source>
        <dbReference type="ARBA" id="ARBA00023388"/>
    </source>
</evidence>
<dbReference type="InterPro" id="IPR009081">
    <property type="entry name" value="PP-bd_ACP"/>
</dbReference>
<keyword evidence="6" id="KW-0808">Transferase</keyword>
<comment type="catalytic activity">
    <reaction evidence="21">
        <text>(3R)-hydroxybutanoyl-[ACP] = (2E)-butenoyl-[ACP] + H2O</text>
        <dbReference type="Rhea" id="RHEA:41808"/>
        <dbReference type="Rhea" id="RHEA-COMP:9626"/>
        <dbReference type="Rhea" id="RHEA-COMP:9627"/>
        <dbReference type="ChEBI" id="CHEBI:15377"/>
        <dbReference type="ChEBI" id="CHEBI:78451"/>
        <dbReference type="ChEBI" id="CHEBI:78453"/>
    </reaction>
    <physiologicalReaction direction="left-to-right" evidence="21">
        <dbReference type="Rhea" id="RHEA:41809"/>
    </physiologicalReaction>
</comment>
<evidence type="ECO:0000256" key="9">
    <source>
        <dbReference type="ARBA" id="ARBA00023194"/>
    </source>
</evidence>
<comment type="catalytic activity">
    <reaction evidence="40">
        <text>a 2,3-saturated acyl-[ACP] + NADP(+) = a (2E)-enoyl-[ACP] + NADPH + H(+)</text>
        <dbReference type="Rhea" id="RHEA:22564"/>
        <dbReference type="Rhea" id="RHEA-COMP:9925"/>
        <dbReference type="Rhea" id="RHEA-COMP:9926"/>
        <dbReference type="ChEBI" id="CHEBI:15378"/>
        <dbReference type="ChEBI" id="CHEBI:57783"/>
        <dbReference type="ChEBI" id="CHEBI:58349"/>
        <dbReference type="ChEBI" id="CHEBI:78784"/>
        <dbReference type="ChEBI" id="CHEBI:78785"/>
        <dbReference type="EC" id="1.3.1.39"/>
    </reaction>
    <physiologicalReaction direction="right-to-left" evidence="40">
        <dbReference type="Rhea" id="RHEA:22566"/>
    </physiologicalReaction>
</comment>
<comment type="catalytic activity">
    <reaction evidence="36">
        <text>tetradecanoyl-[ACP] + H2O = tetradecanoate + holo-[ACP] + H(+)</text>
        <dbReference type="Rhea" id="RHEA:30123"/>
        <dbReference type="Rhea" id="RHEA-COMP:9648"/>
        <dbReference type="Rhea" id="RHEA-COMP:9685"/>
        <dbReference type="ChEBI" id="CHEBI:15377"/>
        <dbReference type="ChEBI" id="CHEBI:15378"/>
        <dbReference type="ChEBI" id="CHEBI:30807"/>
        <dbReference type="ChEBI" id="CHEBI:64479"/>
        <dbReference type="ChEBI" id="CHEBI:78477"/>
        <dbReference type="EC" id="3.1.2.14"/>
    </reaction>
    <physiologicalReaction direction="left-to-right" evidence="36">
        <dbReference type="Rhea" id="RHEA:30124"/>
    </physiologicalReaction>
</comment>
<evidence type="ECO:0000256" key="30">
    <source>
        <dbReference type="ARBA" id="ARBA00047810"/>
    </source>
</evidence>
<evidence type="ECO:0000256" key="5">
    <source>
        <dbReference type="ARBA" id="ARBA00022553"/>
    </source>
</evidence>
<keyword evidence="11" id="KW-0511">Multifunctional enzyme</keyword>
<comment type="catalytic activity">
    <reaction evidence="13">
        <text>(3R)-hydroxyoctanoyl-[ACP] = (2E)-octenoyl-[ACP] + H2O</text>
        <dbReference type="Rhea" id="RHEA:41844"/>
        <dbReference type="Rhea" id="RHEA-COMP:9634"/>
        <dbReference type="Rhea" id="RHEA-COMP:9635"/>
        <dbReference type="ChEBI" id="CHEBI:15377"/>
        <dbReference type="ChEBI" id="CHEBI:78461"/>
        <dbReference type="ChEBI" id="CHEBI:78462"/>
    </reaction>
    <physiologicalReaction direction="left-to-right" evidence="13">
        <dbReference type="Rhea" id="RHEA:41845"/>
    </physiologicalReaction>
</comment>
<dbReference type="Gene3D" id="3.40.50.1820">
    <property type="entry name" value="alpha/beta hydrolase"/>
    <property type="match status" value="1"/>
</dbReference>
<dbReference type="InterPro" id="IPR001031">
    <property type="entry name" value="Thioesterase"/>
</dbReference>
<evidence type="ECO:0000256" key="7">
    <source>
        <dbReference type="ARBA" id="ARBA00022799"/>
    </source>
</evidence>
<comment type="catalytic activity">
    <reaction evidence="33">
        <text>acetyl-[ACP] + malonyl-[ACP] + H(+) = 3-oxobutanoyl-[ACP] + holo-[ACP] + CO2</text>
        <dbReference type="Rhea" id="RHEA:41800"/>
        <dbReference type="Rhea" id="RHEA-COMP:9621"/>
        <dbReference type="Rhea" id="RHEA-COMP:9623"/>
        <dbReference type="Rhea" id="RHEA-COMP:9625"/>
        <dbReference type="Rhea" id="RHEA-COMP:9685"/>
        <dbReference type="ChEBI" id="CHEBI:15378"/>
        <dbReference type="ChEBI" id="CHEBI:16526"/>
        <dbReference type="ChEBI" id="CHEBI:64479"/>
        <dbReference type="ChEBI" id="CHEBI:78446"/>
        <dbReference type="ChEBI" id="CHEBI:78449"/>
        <dbReference type="ChEBI" id="CHEBI:78450"/>
    </reaction>
    <physiologicalReaction direction="left-to-right" evidence="33">
        <dbReference type="Rhea" id="RHEA:41801"/>
    </physiologicalReaction>
</comment>
<keyword evidence="7" id="KW-0702">S-nitrosylation</keyword>
<dbReference type="Pfam" id="PF02801">
    <property type="entry name" value="Ketoacyl-synt_C"/>
    <property type="match status" value="1"/>
</dbReference>
<evidence type="ECO:0000313" key="58">
    <source>
        <dbReference type="Proteomes" id="UP000612282"/>
    </source>
</evidence>
<evidence type="ECO:0000256" key="10">
    <source>
        <dbReference type="ARBA" id="ARBA00023239"/>
    </source>
</evidence>
<comment type="catalytic activity">
    <reaction evidence="49">
        <text>3-oxooctanoyl-[ACP] + NADPH + H(+) = (3R)-hydroxyoctanoyl-[ACP] + NADP(+)</text>
        <dbReference type="Rhea" id="RHEA:41840"/>
        <dbReference type="Rhea" id="RHEA-COMP:9633"/>
        <dbReference type="Rhea" id="RHEA-COMP:9634"/>
        <dbReference type="ChEBI" id="CHEBI:15378"/>
        <dbReference type="ChEBI" id="CHEBI:57783"/>
        <dbReference type="ChEBI" id="CHEBI:58349"/>
        <dbReference type="ChEBI" id="CHEBI:78460"/>
        <dbReference type="ChEBI" id="CHEBI:78461"/>
    </reaction>
    <physiologicalReaction direction="left-to-right" evidence="49">
        <dbReference type="Rhea" id="RHEA:41841"/>
    </physiologicalReaction>
</comment>
<gene>
    <name evidence="57" type="ORF">Aco03nite_052410</name>
</gene>
<dbReference type="SMART" id="SM01294">
    <property type="entry name" value="PKS_PP_betabranch"/>
    <property type="match status" value="1"/>
</dbReference>
<dbReference type="InterPro" id="IPR036736">
    <property type="entry name" value="ACP-like_sf"/>
</dbReference>
<evidence type="ECO:0000256" key="20">
    <source>
        <dbReference type="ARBA" id="ARBA00023401"/>
    </source>
</evidence>
<comment type="catalytic activity">
    <reaction evidence="28">
        <text>(2E)-butenoyl-[ACP] + NADPH + H(+) = butanoyl-[ACP] + NADP(+)</text>
        <dbReference type="Rhea" id="RHEA:41812"/>
        <dbReference type="Rhea" id="RHEA-COMP:9627"/>
        <dbReference type="Rhea" id="RHEA-COMP:9628"/>
        <dbReference type="ChEBI" id="CHEBI:15378"/>
        <dbReference type="ChEBI" id="CHEBI:57783"/>
        <dbReference type="ChEBI" id="CHEBI:58349"/>
        <dbReference type="ChEBI" id="CHEBI:78453"/>
        <dbReference type="ChEBI" id="CHEBI:78454"/>
    </reaction>
    <physiologicalReaction direction="left-to-right" evidence="28">
        <dbReference type="Rhea" id="RHEA:41813"/>
    </physiologicalReaction>
</comment>
<dbReference type="PROSITE" id="PS00606">
    <property type="entry name" value="KS3_1"/>
    <property type="match status" value="1"/>
</dbReference>
<comment type="catalytic activity">
    <reaction evidence="31">
        <text>(2E)-hexenoyl-[ACP] + NADPH + H(+) = hexanoyl-[ACP] + NADP(+)</text>
        <dbReference type="Rhea" id="RHEA:41832"/>
        <dbReference type="Rhea" id="RHEA-COMP:9631"/>
        <dbReference type="Rhea" id="RHEA-COMP:9632"/>
        <dbReference type="ChEBI" id="CHEBI:15378"/>
        <dbReference type="ChEBI" id="CHEBI:57783"/>
        <dbReference type="ChEBI" id="CHEBI:58349"/>
        <dbReference type="ChEBI" id="CHEBI:78458"/>
        <dbReference type="ChEBI" id="CHEBI:78459"/>
    </reaction>
    <physiologicalReaction direction="left-to-right" evidence="31">
        <dbReference type="Rhea" id="RHEA:41833"/>
    </physiologicalReaction>
</comment>
<dbReference type="InterPro" id="IPR014031">
    <property type="entry name" value="Ketoacyl_synth_C"/>
</dbReference>
<dbReference type="SUPFAM" id="SSF47336">
    <property type="entry name" value="ACP-like"/>
    <property type="match status" value="1"/>
</dbReference>
<evidence type="ECO:0000256" key="45">
    <source>
        <dbReference type="ARBA" id="ARBA00049109"/>
    </source>
</evidence>
<dbReference type="InterPro" id="IPR014043">
    <property type="entry name" value="Acyl_transferase_dom"/>
</dbReference>
<dbReference type="InterPro" id="IPR042104">
    <property type="entry name" value="PKS_dehydratase_sf"/>
</dbReference>
<evidence type="ECO:0000256" key="23">
    <source>
        <dbReference type="ARBA" id="ARBA00047300"/>
    </source>
</evidence>
<keyword evidence="8" id="KW-0663">Pyridoxal phosphate</keyword>
<dbReference type="InterPro" id="IPR049552">
    <property type="entry name" value="PKS_DH_N"/>
</dbReference>
<dbReference type="PANTHER" id="PTHR43775">
    <property type="entry name" value="FATTY ACID SYNTHASE"/>
    <property type="match status" value="1"/>
</dbReference>
<dbReference type="InterPro" id="IPR016036">
    <property type="entry name" value="Malonyl_transacylase_ACP-bd"/>
</dbReference>
<evidence type="ECO:0000256" key="47">
    <source>
        <dbReference type="ARBA" id="ARBA00049263"/>
    </source>
</evidence>
<evidence type="ECO:0000256" key="44">
    <source>
        <dbReference type="ARBA" id="ARBA00049019"/>
    </source>
</evidence>
<evidence type="ECO:0008006" key="59">
    <source>
        <dbReference type="Google" id="ProtNLM"/>
    </source>
</evidence>
<evidence type="ECO:0000256" key="4">
    <source>
        <dbReference type="ARBA" id="ARBA00022450"/>
    </source>
</evidence>
<feature type="region of interest" description="C-terminal hotdog fold" evidence="53">
    <location>
        <begin position="1003"/>
        <end position="1136"/>
    </location>
</feature>
<comment type="catalytic activity">
    <reaction evidence="14">
        <text>(3R)-hydroxydodecanoyl-[ACP] = (2E)-dodecenoyl-[ACP] + H2O</text>
        <dbReference type="Rhea" id="RHEA:41876"/>
        <dbReference type="Rhea" id="RHEA-COMP:9642"/>
        <dbReference type="Rhea" id="RHEA-COMP:9643"/>
        <dbReference type="ChEBI" id="CHEBI:15377"/>
        <dbReference type="ChEBI" id="CHEBI:78470"/>
        <dbReference type="ChEBI" id="CHEBI:78472"/>
    </reaction>
    <physiologicalReaction direction="left-to-right" evidence="14">
        <dbReference type="Rhea" id="RHEA:41877"/>
    </physiologicalReaction>
</comment>
<dbReference type="SUPFAM" id="SSF53474">
    <property type="entry name" value="alpha/beta-Hydrolases"/>
    <property type="match status" value="1"/>
</dbReference>
<sequence>MPEEEKLVEYLKWVTANLHETRQRLEQVEAGANEPIAIVGMACRLPGGVESPDDLWALVAGERDGISPFPTDRGWDLDTLAAGGAGGQGRSASLEGGFLDGIADFDAAFFGVSPREAMAMDPQQRLLLETSWEAFESAGIEPGALRGSPTGVFMGTNGLDYSTLIAQSREDVGSHAGTGLASSVISGRLSYTFGLEGPSFTVDTACSSSLVALHSAVAALRNGECSLALAGGVTVMATPVSFTGFSVDGGLSTAGRCRSYSDAADGTSWSEGVGVLVVERQSDAIANGHRILALVRGSAVNSDGASNGITAPNGPSQQRVIKQALSSAGLAYADVDVVEGHGTGTPLGDPIEAQALLATYGRDREVPLLLGSVKSNIGHTQAASGVAGVIKMVMAMRHGLVPRSLHLDEPSSHVDWEAGSIRLLQEPAAWPRNDRPWRAGVSSFGISGTNTHVIIEQAPADTTAATASPGPVPLVVSAKSERALDAQIGRLRTWLAANPATAPADVALSLTGRSPFAQRAVLAADGTELARGTAAVAGRLGMVFTGQGSQRAGMGRGLYRRFPVFASAFDEVVANLTIDWDDLDATGNAQPAIFAVEVALYRLLESWGVRPEVLSGHSVGEIAAAHVAGVLSLTDACTLISARGRLMQALPPGGVMIAVQAGEGDIPEGVDIAAINGPDAVVLSGPASALEKITSRFERTRRLNVSHAFHSVLMDPMLDEFRAVVEGLTFHEPTVPLVSNVTGRIESELFTDPGYWVRHVRETVRFADGVTAMAAGTVVEVGPDAVLTGAIDADLVVPTLRRDRDEDTALLETVAALWSTGTDLDLSAWYPGAHRTGLPTYAFDHERYWPRPLAHSGDVGSIGLTAALHPMLGAVTTLADTGEVVLTGLLSLRVHPWLADHRESGQIIVPPSGWLELAVRAGDQVGAEHVRDLELHAPLAIGDRSSAALQVRVGVAGEDGIRPVSMHSRPENADGAWVLHARGSLAPAATEPDPGFDTTTWPPLHATGADLDGFHEVHGHGPAFTGLHAVWLQGDEAYAEVTLPEPVAGDAQYFGIHPALLASVTHVTGLLGLDDELRPRSFRGVTLHAAGATTLRCRIVRQGPDTVRIAAVDPAGAPVLTVRELGLERPPSAMSAAEQLPLFRMEWPALDTPEPAAVRHAVFGDSVAELPSDVEIVVLPVTGDPADVAGSTHRIAGRVLDAAQAFLADSRLSNARMLVVTDGAVAADEGEPIRDLPAAAVWGLIRSAYAENPDRFLIVDTPDPAAFLPLVPGVTADGDQQFVVRDGIVRVGRMARLASADTLLPPAGGAWRLVRAGDDVALVPCPEVWEPLGPSQVRIDVHAAALSTTRTDGPLGCTVAGIVTEAGADLRGYNPGDRVMGLVSGGVGPIAVADGRSLAAVPPHWSWTEAASAATDPDLGRPAVVDAWDVRRARAALRATENGTDPLVLEMPVRWLHDGTVLITGGTGALGRHFARRLIANGARNLLLTSRRGPDAPGAAELVAELGASVTVVACDPADRNQAAALIASIPPTRPLTAVFNIAGVLDDAILTSLTPDRMERVLRPKVDATWNLHELTRDMGLAAFVSFSSGAGIMGNPGQGNYAAANAFVDALAHHRQSLGLPGLTLAWGPWDDADGMTGYMGETDMQRMRASGMPPLQVEEGLDLYDAAIGSYSPYVAPLAMKSGPAVPGAFVPPLFRGLVRMSRRAAATAETGGVTLARQLAALTGGDPARLLVDLVRTEAAAVLGHPDATAVDAQRNFYELGFDSLTAVELRNRLSAATGLRLPATVIFDNKTPDELAGWIRAELAVQQGTTTGLAAPAGEPERDSVERLFLDGLAAGKVREAQRMLATLAALRPTFEYVSELEDLPLSMQLAAGATGPQLICVPAPTANSGPHQYSRLAAQFRGEHEVSALPLIGFATGERLPDNPEVAVRVIAESALRASDGKPFVLVGHSSGGSLAYAAAGVLESTWGVRPTAVILLDTLSFQHNEDEGVDYGGMMQLNFAGGDDASPVRLTNSRLSAMGRWMVLLNRMQVQHTTAPVLSIRCTRESVAGSVADLTPIVEGAVVSPIDADHLSLVREDSEHTAVLMRQWLGALAG</sequence>
<dbReference type="Pfam" id="PF22953">
    <property type="entry name" value="SpnB_Rossmann"/>
    <property type="match status" value="1"/>
</dbReference>
<dbReference type="InterPro" id="IPR020843">
    <property type="entry name" value="ER"/>
</dbReference>
<keyword evidence="4" id="KW-0596">Phosphopantetheine</keyword>
<evidence type="ECO:0000256" key="11">
    <source>
        <dbReference type="ARBA" id="ARBA00023268"/>
    </source>
</evidence>
<dbReference type="SMART" id="SM00826">
    <property type="entry name" value="PKS_DH"/>
    <property type="match status" value="1"/>
</dbReference>
<evidence type="ECO:0000256" key="48">
    <source>
        <dbReference type="ARBA" id="ARBA00049414"/>
    </source>
</evidence>
<evidence type="ECO:0000256" key="32">
    <source>
        <dbReference type="ARBA" id="ARBA00047953"/>
    </source>
</evidence>
<comment type="caution">
    <text evidence="53">Lacks conserved residue(s) required for the propagation of feature annotation.</text>
</comment>
<evidence type="ECO:0000256" key="41">
    <source>
        <dbReference type="ARBA" id="ARBA00048691"/>
    </source>
</evidence>
<feature type="domain" description="PKS/mFAS DH" evidence="56">
    <location>
        <begin position="869"/>
        <end position="1136"/>
    </location>
</feature>
<comment type="catalytic activity">
    <reaction evidence="34">
        <text>hexadecanoyl-[ACP] + malonyl-[ACP] + H(+) = 3-oxooctadecanoyl-[ACP] + holo-[ACP] + CO2</text>
        <dbReference type="Rhea" id="RHEA:41916"/>
        <dbReference type="Rhea" id="RHEA-COMP:9623"/>
        <dbReference type="Rhea" id="RHEA-COMP:9652"/>
        <dbReference type="Rhea" id="RHEA-COMP:9653"/>
        <dbReference type="Rhea" id="RHEA-COMP:9685"/>
        <dbReference type="ChEBI" id="CHEBI:15378"/>
        <dbReference type="ChEBI" id="CHEBI:16526"/>
        <dbReference type="ChEBI" id="CHEBI:64479"/>
        <dbReference type="ChEBI" id="CHEBI:78449"/>
        <dbReference type="ChEBI" id="CHEBI:78483"/>
        <dbReference type="ChEBI" id="CHEBI:78487"/>
    </reaction>
    <physiologicalReaction direction="left-to-right" evidence="34">
        <dbReference type="Rhea" id="RHEA:41917"/>
    </physiologicalReaction>
</comment>
<dbReference type="SUPFAM" id="SSF55048">
    <property type="entry name" value="Probable ACP-binding domain of malonyl-CoA ACP transacylase"/>
    <property type="match status" value="1"/>
</dbReference>
<evidence type="ECO:0000256" key="29">
    <source>
        <dbReference type="ARBA" id="ARBA00047578"/>
    </source>
</evidence>
<evidence type="ECO:0000256" key="8">
    <source>
        <dbReference type="ARBA" id="ARBA00022898"/>
    </source>
</evidence>
<dbReference type="SMART" id="SM00822">
    <property type="entry name" value="PKS_KR"/>
    <property type="match status" value="1"/>
</dbReference>
<evidence type="ECO:0000259" key="55">
    <source>
        <dbReference type="PROSITE" id="PS52004"/>
    </source>
</evidence>
<dbReference type="Gene3D" id="1.10.1200.10">
    <property type="entry name" value="ACP-like"/>
    <property type="match status" value="1"/>
</dbReference>
<feature type="region of interest" description="N-terminal hotdog fold" evidence="53">
    <location>
        <begin position="869"/>
        <end position="992"/>
    </location>
</feature>
<dbReference type="Gene3D" id="3.30.70.3290">
    <property type="match status" value="1"/>
</dbReference>
<evidence type="ECO:0000256" key="42">
    <source>
        <dbReference type="ARBA" id="ARBA00048704"/>
    </source>
</evidence>
<dbReference type="RefSeq" id="WP_203798812.1">
    <property type="nucleotide sequence ID" value="NZ_BOMG01000064.1"/>
</dbReference>
<comment type="catalytic activity">
    <reaction evidence="42">
        <text>hexadecanoyl-[ACP] + H2O = hexadecanoate + holo-[ACP] + H(+)</text>
        <dbReference type="Rhea" id="RHEA:41932"/>
        <dbReference type="Rhea" id="RHEA-COMP:9652"/>
        <dbReference type="Rhea" id="RHEA-COMP:9685"/>
        <dbReference type="ChEBI" id="CHEBI:7896"/>
        <dbReference type="ChEBI" id="CHEBI:15377"/>
        <dbReference type="ChEBI" id="CHEBI:15378"/>
        <dbReference type="ChEBI" id="CHEBI:64479"/>
        <dbReference type="ChEBI" id="CHEBI:78483"/>
        <dbReference type="EC" id="3.1.2.14"/>
    </reaction>
    <physiologicalReaction direction="left-to-right" evidence="42">
        <dbReference type="Rhea" id="RHEA:41933"/>
    </physiologicalReaction>
</comment>
<comment type="catalytic activity">
    <reaction evidence="32">
        <text>3-oxobutanoyl-[ACP] + NADPH + H(+) = (3R)-hydroxybutanoyl-[ACP] + NADP(+)</text>
        <dbReference type="Rhea" id="RHEA:41804"/>
        <dbReference type="Rhea" id="RHEA-COMP:9625"/>
        <dbReference type="Rhea" id="RHEA-COMP:9626"/>
        <dbReference type="ChEBI" id="CHEBI:15378"/>
        <dbReference type="ChEBI" id="CHEBI:57783"/>
        <dbReference type="ChEBI" id="CHEBI:58349"/>
        <dbReference type="ChEBI" id="CHEBI:78450"/>
        <dbReference type="ChEBI" id="CHEBI:78451"/>
    </reaction>
    <physiologicalReaction direction="left-to-right" evidence="32">
        <dbReference type="Rhea" id="RHEA:41805"/>
    </physiologicalReaction>
</comment>
<dbReference type="InterPro" id="IPR020807">
    <property type="entry name" value="PKS_DH"/>
</dbReference>
<evidence type="ECO:0000256" key="3">
    <source>
        <dbReference type="ARBA" id="ARBA00005189"/>
    </source>
</evidence>
<comment type="catalytic activity">
    <reaction evidence="50">
        <text>butanoyl-[ACP] + malonyl-[ACP] + H(+) = 3-oxohexanoyl-[ACP] + holo-[ACP] + CO2</text>
        <dbReference type="Rhea" id="RHEA:41820"/>
        <dbReference type="Rhea" id="RHEA-COMP:9623"/>
        <dbReference type="Rhea" id="RHEA-COMP:9628"/>
        <dbReference type="Rhea" id="RHEA-COMP:9629"/>
        <dbReference type="Rhea" id="RHEA-COMP:9685"/>
        <dbReference type="ChEBI" id="CHEBI:15378"/>
        <dbReference type="ChEBI" id="CHEBI:16526"/>
        <dbReference type="ChEBI" id="CHEBI:64479"/>
        <dbReference type="ChEBI" id="CHEBI:78449"/>
        <dbReference type="ChEBI" id="CHEBI:78454"/>
        <dbReference type="ChEBI" id="CHEBI:78456"/>
    </reaction>
    <physiologicalReaction direction="left-to-right" evidence="50">
        <dbReference type="Rhea" id="RHEA:41821"/>
    </physiologicalReaction>
</comment>
<evidence type="ECO:0000256" key="43">
    <source>
        <dbReference type="ARBA" id="ARBA00048935"/>
    </source>
</evidence>
<dbReference type="Gene3D" id="3.10.129.110">
    <property type="entry name" value="Polyketide synthase dehydratase"/>
    <property type="match status" value="1"/>
</dbReference>
<comment type="catalytic activity">
    <reaction evidence="51">
        <text>(2E)-decenoyl-[ACP] + NADPH + H(+) = decanoyl-[ACP] + NADP(+)</text>
        <dbReference type="Rhea" id="RHEA:41864"/>
        <dbReference type="Rhea" id="RHEA-COMP:9639"/>
        <dbReference type="Rhea" id="RHEA-COMP:9640"/>
        <dbReference type="ChEBI" id="CHEBI:15378"/>
        <dbReference type="ChEBI" id="CHEBI:57783"/>
        <dbReference type="ChEBI" id="CHEBI:58349"/>
        <dbReference type="ChEBI" id="CHEBI:78467"/>
        <dbReference type="ChEBI" id="CHEBI:78468"/>
    </reaction>
    <physiologicalReaction direction="left-to-right" evidence="51">
        <dbReference type="Rhea" id="RHEA:41865"/>
    </physiologicalReaction>
</comment>
<comment type="catalytic activity">
    <reaction evidence="15">
        <text>(3R)-hydroxyhexanoyl-[ACP] = (2E)-hexenoyl-[ACP] + H2O</text>
        <dbReference type="Rhea" id="RHEA:41828"/>
        <dbReference type="Rhea" id="RHEA-COMP:9630"/>
        <dbReference type="Rhea" id="RHEA-COMP:9631"/>
        <dbReference type="ChEBI" id="CHEBI:15377"/>
        <dbReference type="ChEBI" id="CHEBI:78457"/>
        <dbReference type="ChEBI" id="CHEBI:78458"/>
    </reaction>
    <physiologicalReaction direction="left-to-right" evidence="15">
        <dbReference type="Rhea" id="RHEA:41829"/>
    </physiologicalReaction>
</comment>
<dbReference type="SUPFAM" id="SSF50129">
    <property type="entry name" value="GroES-like"/>
    <property type="match status" value="1"/>
</dbReference>
<dbReference type="InterPro" id="IPR013968">
    <property type="entry name" value="PKS_KR"/>
</dbReference>
<dbReference type="InterPro" id="IPR036291">
    <property type="entry name" value="NAD(P)-bd_dom_sf"/>
</dbReference>
<dbReference type="Gene3D" id="3.40.50.720">
    <property type="entry name" value="NAD(P)-binding Rossmann-like Domain"/>
    <property type="match status" value="1"/>
</dbReference>
<dbReference type="InterPro" id="IPR014030">
    <property type="entry name" value="Ketoacyl_synth_N"/>
</dbReference>
<dbReference type="SUPFAM" id="SSF51735">
    <property type="entry name" value="NAD(P)-binding Rossmann-fold domains"/>
    <property type="match status" value="2"/>
</dbReference>
<evidence type="ECO:0000256" key="27">
    <source>
        <dbReference type="ARBA" id="ARBA00047451"/>
    </source>
</evidence>
<dbReference type="SMART" id="SM00825">
    <property type="entry name" value="PKS_KS"/>
    <property type="match status" value="1"/>
</dbReference>
<comment type="catalytic activity">
    <reaction evidence="25">
        <text>a (3R)-hydroxyacyl-[ACP] + NADP(+) = a 3-oxoacyl-[ACP] + NADPH + H(+)</text>
        <dbReference type="Rhea" id="RHEA:17397"/>
        <dbReference type="Rhea" id="RHEA-COMP:9916"/>
        <dbReference type="Rhea" id="RHEA-COMP:9945"/>
        <dbReference type="ChEBI" id="CHEBI:15378"/>
        <dbReference type="ChEBI" id="CHEBI:57783"/>
        <dbReference type="ChEBI" id="CHEBI:58349"/>
        <dbReference type="ChEBI" id="CHEBI:78776"/>
        <dbReference type="ChEBI" id="CHEBI:78827"/>
        <dbReference type="EC" id="1.1.1.100"/>
    </reaction>
    <physiologicalReaction direction="right-to-left" evidence="25">
        <dbReference type="Rhea" id="RHEA:17399"/>
    </physiologicalReaction>
</comment>
<dbReference type="Pfam" id="PF00698">
    <property type="entry name" value="Acyl_transf_1"/>
    <property type="match status" value="1"/>
</dbReference>
<comment type="catalytic activity">
    <reaction evidence="35">
        <text>(2E)-dodecenoyl-[ACP] + NADPH + H(+) = dodecanoyl-[ACP] + NADP(+)</text>
        <dbReference type="Rhea" id="RHEA:41880"/>
        <dbReference type="Rhea" id="RHEA-COMP:9643"/>
        <dbReference type="Rhea" id="RHEA-COMP:9644"/>
        <dbReference type="ChEBI" id="CHEBI:15378"/>
        <dbReference type="ChEBI" id="CHEBI:57783"/>
        <dbReference type="ChEBI" id="CHEBI:58349"/>
        <dbReference type="ChEBI" id="CHEBI:65264"/>
        <dbReference type="ChEBI" id="CHEBI:78472"/>
    </reaction>
    <physiologicalReaction direction="left-to-right" evidence="35">
        <dbReference type="Rhea" id="RHEA:41881"/>
    </physiologicalReaction>
</comment>
<comment type="catalytic activity">
    <reaction evidence="46">
        <text>(2E)-tetradecenoyl-[ACP] + NADPH + H(+) = tetradecanoyl-[ACP] + NADP(+)</text>
        <dbReference type="Rhea" id="RHEA:41896"/>
        <dbReference type="Rhea" id="RHEA-COMP:9647"/>
        <dbReference type="Rhea" id="RHEA-COMP:9648"/>
        <dbReference type="ChEBI" id="CHEBI:15378"/>
        <dbReference type="ChEBI" id="CHEBI:57783"/>
        <dbReference type="ChEBI" id="CHEBI:58349"/>
        <dbReference type="ChEBI" id="CHEBI:78475"/>
        <dbReference type="ChEBI" id="CHEBI:78477"/>
    </reaction>
    <physiologicalReaction direction="left-to-right" evidence="46">
        <dbReference type="Rhea" id="RHEA:41897"/>
    </physiologicalReaction>
</comment>
<dbReference type="PROSITE" id="PS52019">
    <property type="entry name" value="PKS_MFAS_DH"/>
    <property type="match status" value="1"/>
</dbReference>
<evidence type="ECO:0000256" key="18">
    <source>
        <dbReference type="ARBA" id="ARBA00023398"/>
    </source>
</evidence>
<dbReference type="InterPro" id="IPR055123">
    <property type="entry name" value="SpnB-like_Rossmann"/>
</dbReference>
<dbReference type="Pfam" id="PF00550">
    <property type="entry name" value="PP-binding"/>
    <property type="match status" value="1"/>
</dbReference>
<evidence type="ECO:0000256" key="50">
    <source>
        <dbReference type="ARBA" id="ARBA00049449"/>
    </source>
</evidence>
<dbReference type="InterPro" id="IPR018201">
    <property type="entry name" value="Ketoacyl_synth_AS"/>
</dbReference>
<comment type="catalytic activity">
    <reaction evidence="16">
        <text>(3R)-hydroxydecanoyl-[ACP] = (2E)-decenoyl-[ACP] + H2O</text>
        <dbReference type="Rhea" id="RHEA:41860"/>
        <dbReference type="Rhea" id="RHEA-COMP:9638"/>
        <dbReference type="Rhea" id="RHEA-COMP:9639"/>
        <dbReference type="ChEBI" id="CHEBI:15377"/>
        <dbReference type="ChEBI" id="CHEBI:78466"/>
        <dbReference type="ChEBI" id="CHEBI:78467"/>
    </reaction>
    <physiologicalReaction direction="left-to-right" evidence="16">
        <dbReference type="Rhea" id="RHEA:41861"/>
    </physiologicalReaction>
</comment>
<comment type="catalytic activity">
    <reaction evidence="19">
        <text>(3R)-hydroxyoctadecanoyl-[ACP] = (2E)-octadecenoyl-[ACP] + H2O</text>
        <dbReference type="Rhea" id="RHEA:41924"/>
        <dbReference type="Rhea" id="RHEA-COMP:9654"/>
        <dbReference type="Rhea" id="RHEA-COMP:9655"/>
        <dbReference type="ChEBI" id="CHEBI:15377"/>
        <dbReference type="ChEBI" id="CHEBI:78488"/>
        <dbReference type="ChEBI" id="CHEBI:78489"/>
    </reaction>
    <physiologicalReaction direction="left-to-right" evidence="19">
        <dbReference type="Rhea" id="RHEA:41925"/>
    </physiologicalReaction>
</comment>
<evidence type="ECO:0000256" key="14">
    <source>
        <dbReference type="ARBA" id="ARBA00023351"/>
    </source>
</evidence>
<comment type="caution">
    <text evidence="57">The sequence shown here is derived from an EMBL/GenBank/DDBJ whole genome shotgun (WGS) entry which is preliminary data.</text>
</comment>
<organism evidence="57 58">
    <name type="scientific">Actinoplanes couchii</name>
    <dbReference type="NCBI Taxonomy" id="403638"/>
    <lineage>
        <taxon>Bacteria</taxon>
        <taxon>Bacillati</taxon>
        <taxon>Actinomycetota</taxon>
        <taxon>Actinomycetes</taxon>
        <taxon>Micromonosporales</taxon>
        <taxon>Micromonosporaceae</taxon>
        <taxon>Actinoplanes</taxon>
    </lineage>
</organism>
<dbReference type="Gene3D" id="3.40.366.10">
    <property type="entry name" value="Malonyl-Coenzyme A Acyl Carrier Protein, domain 2"/>
    <property type="match status" value="1"/>
</dbReference>
<evidence type="ECO:0000256" key="6">
    <source>
        <dbReference type="ARBA" id="ARBA00022679"/>
    </source>
</evidence>
<dbReference type="SUPFAM" id="SSF52151">
    <property type="entry name" value="FabD/lysophospholipase-like"/>
    <property type="match status" value="1"/>
</dbReference>
<dbReference type="EMBL" id="BOMG01000064">
    <property type="protein sequence ID" value="GID56837.1"/>
    <property type="molecule type" value="Genomic_DNA"/>
</dbReference>
<feature type="domain" description="Carrier" evidence="54">
    <location>
        <begin position="1730"/>
        <end position="1808"/>
    </location>
</feature>
<evidence type="ECO:0000256" key="1">
    <source>
        <dbReference type="ARBA" id="ARBA00001957"/>
    </source>
</evidence>
<dbReference type="Pfam" id="PF00109">
    <property type="entry name" value="ketoacyl-synt"/>
    <property type="match status" value="1"/>
</dbReference>
<evidence type="ECO:0000256" key="49">
    <source>
        <dbReference type="ARBA" id="ARBA00049422"/>
    </source>
</evidence>
<evidence type="ECO:0000256" key="12">
    <source>
        <dbReference type="ARBA" id="ARBA00023315"/>
    </source>
</evidence>
<evidence type="ECO:0000256" key="24">
    <source>
        <dbReference type="ARBA" id="ARBA00047394"/>
    </source>
</evidence>
<evidence type="ECO:0000256" key="17">
    <source>
        <dbReference type="ARBA" id="ARBA00023394"/>
    </source>
</evidence>
<reference evidence="57 58" key="1">
    <citation type="submission" date="2021-01" db="EMBL/GenBank/DDBJ databases">
        <title>Whole genome shotgun sequence of Actinoplanes couchii NBRC 106145.</title>
        <authorList>
            <person name="Komaki H."/>
            <person name="Tamura T."/>
        </authorList>
    </citation>
    <scope>NUCLEOTIDE SEQUENCE [LARGE SCALE GENOMIC DNA]</scope>
    <source>
        <strain evidence="57 58">NBRC 106145</strain>
    </source>
</reference>
<comment type="catalytic activity">
    <reaction evidence="45">
        <text>decanoyl-[ACP] + malonyl-[ACP] + H(+) = 3-oxododecanoyl-[ACP] + holo-[ACP] + CO2</text>
        <dbReference type="Rhea" id="RHEA:41868"/>
        <dbReference type="Rhea" id="RHEA-COMP:9623"/>
        <dbReference type="Rhea" id="RHEA-COMP:9640"/>
        <dbReference type="Rhea" id="RHEA-COMP:9641"/>
        <dbReference type="Rhea" id="RHEA-COMP:9685"/>
        <dbReference type="ChEBI" id="CHEBI:15378"/>
        <dbReference type="ChEBI" id="CHEBI:16526"/>
        <dbReference type="ChEBI" id="CHEBI:64479"/>
        <dbReference type="ChEBI" id="CHEBI:78449"/>
        <dbReference type="ChEBI" id="CHEBI:78468"/>
        <dbReference type="ChEBI" id="CHEBI:78469"/>
    </reaction>
    <physiologicalReaction direction="left-to-right" evidence="45">
        <dbReference type="Rhea" id="RHEA:41869"/>
    </physiologicalReaction>
</comment>
<comment type="catalytic activity">
    <reaction evidence="29">
        <text>dodecanoyl-[ACP] + malonyl-[ACP] + H(+) = 3-oxotetradecanoyl-[ACP] + holo-[ACP] + CO2</text>
        <dbReference type="Rhea" id="RHEA:41884"/>
        <dbReference type="Rhea" id="RHEA-COMP:9623"/>
        <dbReference type="Rhea" id="RHEA-COMP:9644"/>
        <dbReference type="Rhea" id="RHEA-COMP:9645"/>
        <dbReference type="Rhea" id="RHEA-COMP:9685"/>
        <dbReference type="ChEBI" id="CHEBI:15378"/>
        <dbReference type="ChEBI" id="CHEBI:16526"/>
        <dbReference type="ChEBI" id="CHEBI:64479"/>
        <dbReference type="ChEBI" id="CHEBI:65264"/>
        <dbReference type="ChEBI" id="CHEBI:78449"/>
        <dbReference type="ChEBI" id="CHEBI:78473"/>
    </reaction>
    <physiologicalReaction direction="left-to-right" evidence="29">
        <dbReference type="Rhea" id="RHEA:41885"/>
    </physiologicalReaction>
</comment>
<dbReference type="InterPro" id="IPR016039">
    <property type="entry name" value="Thiolase-like"/>
</dbReference>
<dbReference type="InterPro" id="IPR020802">
    <property type="entry name" value="TesA-like"/>
</dbReference>
<evidence type="ECO:0000256" key="40">
    <source>
        <dbReference type="ARBA" id="ARBA00048650"/>
    </source>
</evidence>
<dbReference type="InterPro" id="IPR029058">
    <property type="entry name" value="AB_hydrolase_fold"/>
</dbReference>
<comment type="catalytic activity">
    <reaction evidence="38">
        <text>a fatty acyl-[ACP] + malonyl-[ACP] + H(+) = a 3-oxoacyl-[ACP] + holo-[ACP] + CO2</text>
        <dbReference type="Rhea" id="RHEA:22836"/>
        <dbReference type="Rhea" id="RHEA-COMP:9623"/>
        <dbReference type="Rhea" id="RHEA-COMP:9685"/>
        <dbReference type="Rhea" id="RHEA-COMP:9916"/>
        <dbReference type="Rhea" id="RHEA-COMP:14125"/>
        <dbReference type="ChEBI" id="CHEBI:15378"/>
        <dbReference type="ChEBI" id="CHEBI:16526"/>
        <dbReference type="ChEBI" id="CHEBI:64479"/>
        <dbReference type="ChEBI" id="CHEBI:78449"/>
        <dbReference type="ChEBI" id="CHEBI:78776"/>
        <dbReference type="ChEBI" id="CHEBI:138651"/>
        <dbReference type="EC" id="2.3.1.41"/>
    </reaction>
    <physiologicalReaction direction="left-to-right" evidence="38">
        <dbReference type="Rhea" id="RHEA:22837"/>
    </physiologicalReaction>
</comment>
<feature type="domain" description="Ketosynthase family 3 (KS3)" evidence="55">
    <location>
        <begin position="33"/>
        <end position="457"/>
    </location>
</feature>
<comment type="catalytic activity">
    <reaction evidence="27">
        <text>tetradecanoyl-[ACP] + malonyl-[ACP] + H(+) = 3-oxohexadecanoyl-[ACP] + holo-[ACP] + CO2</text>
        <dbReference type="Rhea" id="RHEA:41900"/>
        <dbReference type="Rhea" id="RHEA-COMP:9623"/>
        <dbReference type="Rhea" id="RHEA-COMP:9648"/>
        <dbReference type="Rhea" id="RHEA-COMP:9649"/>
        <dbReference type="Rhea" id="RHEA-COMP:9685"/>
        <dbReference type="ChEBI" id="CHEBI:15378"/>
        <dbReference type="ChEBI" id="CHEBI:16526"/>
        <dbReference type="ChEBI" id="CHEBI:64479"/>
        <dbReference type="ChEBI" id="CHEBI:78449"/>
        <dbReference type="ChEBI" id="CHEBI:78477"/>
        <dbReference type="ChEBI" id="CHEBI:78478"/>
    </reaction>
    <physiologicalReaction direction="left-to-right" evidence="27">
        <dbReference type="Rhea" id="RHEA:41901"/>
    </physiologicalReaction>
</comment>
<name>A0ABQ3XEA7_9ACTN</name>
<evidence type="ECO:0000256" key="52">
    <source>
        <dbReference type="ARBA" id="ARBA00049533"/>
    </source>
</evidence>
<evidence type="ECO:0000256" key="2">
    <source>
        <dbReference type="ARBA" id="ARBA00004792"/>
    </source>
</evidence>
<keyword evidence="12" id="KW-0012">Acyltransferase</keyword>
<dbReference type="InterPro" id="IPR050091">
    <property type="entry name" value="PKS_NRPS_Biosynth_Enz"/>
</dbReference>
<dbReference type="PROSITE" id="PS00012">
    <property type="entry name" value="PHOSPHOPANTETHEINE"/>
    <property type="match status" value="1"/>
</dbReference>
<evidence type="ECO:0000256" key="34">
    <source>
        <dbReference type="ARBA" id="ARBA00048051"/>
    </source>
</evidence>
<evidence type="ECO:0000313" key="57">
    <source>
        <dbReference type="EMBL" id="GID56837.1"/>
    </source>
</evidence>
<dbReference type="InterPro" id="IPR015083">
    <property type="entry name" value="NorB/c/GfsB-D-like_docking"/>
</dbReference>
<dbReference type="InterPro" id="IPR057326">
    <property type="entry name" value="KR_dom"/>
</dbReference>
<evidence type="ECO:0000256" key="46">
    <source>
        <dbReference type="ARBA" id="ARBA00049171"/>
    </source>
</evidence>
<dbReference type="SMART" id="SM00829">
    <property type="entry name" value="PKS_ER"/>
    <property type="match status" value="1"/>
</dbReference>
<dbReference type="Gene3D" id="3.40.50.11460">
    <property type="match status" value="1"/>
</dbReference>
<dbReference type="Gene3D" id="3.40.47.10">
    <property type="match status" value="1"/>
</dbReference>
<evidence type="ECO:0000256" key="38">
    <source>
        <dbReference type="ARBA" id="ARBA00048506"/>
    </source>
</evidence>
<comment type="catalytic activity">
    <reaction evidence="20">
        <text>(3R)-hydroxyhexadecanoyl-[ACP] = (2E)-hexadecenoyl-[ACP] + H2O</text>
        <dbReference type="Rhea" id="RHEA:41908"/>
        <dbReference type="Rhea" id="RHEA-COMP:9650"/>
        <dbReference type="Rhea" id="RHEA-COMP:9651"/>
        <dbReference type="ChEBI" id="CHEBI:15377"/>
        <dbReference type="ChEBI" id="CHEBI:78480"/>
        <dbReference type="ChEBI" id="CHEBI:78481"/>
    </reaction>
    <physiologicalReaction direction="left-to-right" evidence="20">
        <dbReference type="Rhea" id="RHEA:41909"/>
    </physiologicalReaction>
</comment>
<comment type="catalytic activity">
    <reaction evidence="52">
        <text>octanoyl-[ACP] + malonyl-[ACP] + H(+) = 3-oxodecanoyl-[ACP] + holo-[ACP] + CO2</text>
        <dbReference type="Rhea" id="RHEA:41852"/>
        <dbReference type="Rhea" id="RHEA-COMP:9623"/>
        <dbReference type="Rhea" id="RHEA-COMP:9636"/>
        <dbReference type="Rhea" id="RHEA-COMP:9637"/>
        <dbReference type="Rhea" id="RHEA-COMP:9685"/>
        <dbReference type="ChEBI" id="CHEBI:15378"/>
        <dbReference type="ChEBI" id="CHEBI:16526"/>
        <dbReference type="ChEBI" id="CHEBI:64479"/>
        <dbReference type="ChEBI" id="CHEBI:78449"/>
        <dbReference type="ChEBI" id="CHEBI:78463"/>
        <dbReference type="ChEBI" id="CHEBI:78464"/>
    </reaction>
    <physiologicalReaction direction="left-to-right" evidence="52">
        <dbReference type="Rhea" id="RHEA:41853"/>
    </physiologicalReaction>
</comment>
<dbReference type="Pfam" id="PF08659">
    <property type="entry name" value="KR"/>
    <property type="match status" value="1"/>
</dbReference>
<evidence type="ECO:0000259" key="54">
    <source>
        <dbReference type="PROSITE" id="PS50075"/>
    </source>
</evidence>
<comment type="cofactor">
    <cofactor evidence="1">
        <name>pantetheine 4'-phosphate</name>
        <dbReference type="ChEBI" id="CHEBI:47942"/>
    </cofactor>
</comment>
<keyword evidence="9" id="KW-0045">Antibiotic biosynthesis</keyword>
<evidence type="ECO:0000259" key="56">
    <source>
        <dbReference type="PROSITE" id="PS52019"/>
    </source>
</evidence>
<evidence type="ECO:0000256" key="22">
    <source>
        <dbReference type="ARBA" id="ARBA00023442"/>
    </source>
</evidence>
<comment type="catalytic activity">
    <reaction evidence="30">
        <text>(2E)-hexadecenoyl-[ACP] + NADPH + H(+) = hexadecanoyl-[ACP] + NADP(+)</text>
        <dbReference type="Rhea" id="RHEA:41912"/>
        <dbReference type="Rhea" id="RHEA-COMP:9651"/>
        <dbReference type="Rhea" id="RHEA-COMP:9652"/>
        <dbReference type="ChEBI" id="CHEBI:15378"/>
        <dbReference type="ChEBI" id="CHEBI:57783"/>
        <dbReference type="ChEBI" id="CHEBI:58349"/>
        <dbReference type="ChEBI" id="CHEBI:78481"/>
        <dbReference type="ChEBI" id="CHEBI:78483"/>
    </reaction>
    <physiologicalReaction direction="left-to-right" evidence="30">
        <dbReference type="Rhea" id="RHEA:41913"/>
    </physiologicalReaction>
</comment>
<protein>
    <recommendedName>
        <fullName evidence="59">Polyketide synthase</fullName>
    </recommendedName>
</protein>
<evidence type="ECO:0000256" key="36">
    <source>
        <dbReference type="ARBA" id="ARBA00048289"/>
    </source>
</evidence>
<comment type="catalytic activity">
    <reaction evidence="18">
        <text>(3R)-hydroxytetradecanoyl-[ACP] = (2E)-tetradecenoyl-[ACP] + H2O</text>
        <dbReference type="Rhea" id="RHEA:41892"/>
        <dbReference type="Rhea" id="RHEA-COMP:9646"/>
        <dbReference type="Rhea" id="RHEA-COMP:9647"/>
        <dbReference type="ChEBI" id="CHEBI:15377"/>
        <dbReference type="ChEBI" id="CHEBI:78474"/>
        <dbReference type="ChEBI" id="CHEBI:78475"/>
    </reaction>
    <physiologicalReaction direction="left-to-right" evidence="18">
        <dbReference type="Rhea" id="RHEA:41893"/>
    </physiologicalReaction>
</comment>
<comment type="catalytic activity">
    <reaction evidence="23">
        <text>3-oxooctadecanoyl-[ACP] + NADPH + H(+) = (3R)-hydroxyoctadecanoyl-[ACP] + NADP(+)</text>
        <dbReference type="Rhea" id="RHEA:41920"/>
        <dbReference type="Rhea" id="RHEA-COMP:9653"/>
        <dbReference type="Rhea" id="RHEA-COMP:9654"/>
        <dbReference type="ChEBI" id="CHEBI:15378"/>
        <dbReference type="ChEBI" id="CHEBI:57783"/>
        <dbReference type="ChEBI" id="CHEBI:58349"/>
        <dbReference type="ChEBI" id="CHEBI:78487"/>
        <dbReference type="ChEBI" id="CHEBI:78488"/>
    </reaction>
    <physiologicalReaction direction="left-to-right" evidence="23">
        <dbReference type="Rhea" id="RHEA:41921"/>
    </physiologicalReaction>
</comment>
<dbReference type="SMART" id="SM00824">
    <property type="entry name" value="PKS_TE"/>
    <property type="match status" value="1"/>
</dbReference>
<dbReference type="Pfam" id="PF16197">
    <property type="entry name" value="KAsynt_C_assoc"/>
    <property type="match status" value="1"/>
</dbReference>
<dbReference type="Gene3D" id="3.90.180.10">
    <property type="entry name" value="Medium-chain alcohol dehydrogenases, catalytic domain"/>
    <property type="match status" value="1"/>
</dbReference>
<evidence type="ECO:0000256" key="25">
    <source>
        <dbReference type="ARBA" id="ARBA00047400"/>
    </source>
</evidence>
<comment type="pathway">
    <text evidence="3">Lipid metabolism.</text>
</comment>
<dbReference type="InterPro" id="IPR049551">
    <property type="entry name" value="PKS_DH_C"/>
</dbReference>
<dbReference type="InterPro" id="IPR006162">
    <property type="entry name" value="Ppantetheine_attach_site"/>
</dbReference>
<evidence type="ECO:0000256" key="26">
    <source>
        <dbReference type="ARBA" id="ARBA00047440"/>
    </source>
</evidence>
<dbReference type="InterPro" id="IPR020841">
    <property type="entry name" value="PKS_Beta-ketoAc_synthase_dom"/>
</dbReference>
<dbReference type="SMART" id="SM00827">
    <property type="entry name" value="PKS_AT"/>
    <property type="match status" value="1"/>
</dbReference>
<keyword evidence="10" id="KW-0456">Lyase</keyword>
<dbReference type="Pfam" id="PF14765">
    <property type="entry name" value="PS-DH"/>
    <property type="match status" value="1"/>
</dbReference>
<evidence type="ECO:0000256" key="37">
    <source>
        <dbReference type="ARBA" id="ARBA00048420"/>
    </source>
</evidence>
<evidence type="ECO:0000256" key="15">
    <source>
        <dbReference type="ARBA" id="ARBA00023373"/>
    </source>
</evidence>
<comment type="catalytic activity">
    <reaction evidence="44">
        <text>(2E)-octadecenoyl-[ACP] + NADPH + H(+) = octadecanoyl-[ACP] + NADP(+)</text>
        <dbReference type="Rhea" id="RHEA:41928"/>
        <dbReference type="Rhea" id="RHEA-COMP:9655"/>
        <dbReference type="Rhea" id="RHEA-COMP:9656"/>
        <dbReference type="ChEBI" id="CHEBI:15378"/>
        <dbReference type="ChEBI" id="CHEBI:57783"/>
        <dbReference type="ChEBI" id="CHEBI:58349"/>
        <dbReference type="ChEBI" id="CHEBI:78489"/>
        <dbReference type="ChEBI" id="CHEBI:78495"/>
    </reaction>
    <physiologicalReaction direction="left-to-right" evidence="44">
        <dbReference type="Rhea" id="RHEA:41929"/>
    </physiologicalReaction>
</comment>
<comment type="catalytic activity">
    <reaction evidence="41">
        <text>holo-[ACP] + acetyl-CoA = acetyl-[ACP] + CoA</text>
        <dbReference type="Rhea" id="RHEA:41788"/>
        <dbReference type="Rhea" id="RHEA-COMP:9621"/>
        <dbReference type="Rhea" id="RHEA-COMP:9685"/>
        <dbReference type="ChEBI" id="CHEBI:57287"/>
        <dbReference type="ChEBI" id="CHEBI:57288"/>
        <dbReference type="ChEBI" id="CHEBI:64479"/>
        <dbReference type="ChEBI" id="CHEBI:78446"/>
        <dbReference type="EC" id="2.3.1.38"/>
    </reaction>
    <physiologicalReaction direction="left-to-right" evidence="41">
        <dbReference type="Rhea" id="RHEA:41789"/>
    </physiologicalReaction>
</comment>
<dbReference type="Proteomes" id="UP000612282">
    <property type="component" value="Unassembled WGS sequence"/>
</dbReference>
<comment type="catalytic activity">
    <reaction evidence="39">
        <text>3-oxohexanoyl-[ACP] + NADPH + H(+) = (3R)-hydroxyhexanoyl-[ACP] + NADP(+)</text>
        <dbReference type="Rhea" id="RHEA:41824"/>
        <dbReference type="Rhea" id="RHEA-COMP:9629"/>
        <dbReference type="Rhea" id="RHEA-COMP:9630"/>
        <dbReference type="ChEBI" id="CHEBI:15378"/>
        <dbReference type="ChEBI" id="CHEBI:57783"/>
        <dbReference type="ChEBI" id="CHEBI:58349"/>
        <dbReference type="ChEBI" id="CHEBI:78456"/>
        <dbReference type="ChEBI" id="CHEBI:78457"/>
    </reaction>
    <physiologicalReaction direction="left-to-right" evidence="39">
        <dbReference type="Rhea" id="RHEA:41825"/>
    </physiologicalReaction>
</comment>
<evidence type="ECO:0000256" key="13">
    <source>
        <dbReference type="ARBA" id="ARBA00023332"/>
    </source>
</evidence>
<evidence type="ECO:0000256" key="28">
    <source>
        <dbReference type="ARBA" id="ARBA00047500"/>
    </source>
</evidence>
<comment type="function">
    <text evidence="22">Fatty acid synthetase is a multifunctional enzyme that catalyzes the de novo biosynthesis of long-chain saturated fatty acids starting from acetyl-CoA and malonyl-CoA in the presence of NADPH. This multifunctional protein contains 7 catalytic activities and a site for the binding of the prosthetic group 4'-phosphopantetheine of the acyl carrier protein ([ACP]) domain.</text>
</comment>
<comment type="catalytic activity">
    <reaction evidence="37">
        <text>(2E)-octenoyl-[ACP] + NADPH + H(+) = octanoyl-[ACP] + NADP(+)</text>
        <dbReference type="Rhea" id="RHEA:41848"/>
        <dbReference type="Rhea" id="RHEA-COMP:9635"/>
        <dbReference type="Rhea" id="RHEA-COMP:9636"/>
        <dbReference type="ChEBI" id="CHEBI:15378"/>
        <dbReference type="ChEBI" id="CHEBI:57783"/>
        <dbReference type="ChEBI" id="CHEBI:58349"/>
        <dbReference type="ChEBI" id="CHEBI:78462"/>
        <dbReference type="ChEBI" id="CHEBI:78463"/>
    </reaction>
    <physiologicalReaction direction="left-to-right" evidence="37">
        <dbReference type="Rhea" id="RHEA:41849"/>
    </physiologicalReaction>
</comment>
<accession>A0ABQ3XEA7</accession>
<comment type="catalytic activity">
    <reaction evidence="43">
        <text>3-oxotetradecanoyl-[ACP] + NADPH + H(+) = (3R)-hydroxytetradecanoyl-[ACP] + NADP(+)</text>
        <dbReference type="Rhea" id="RHEA:41888"/>
        <dbReference type="Rhea" id="RHEA-COMP:9645"/>
        <dbReference type="Rhea" id="RHEA-COMP:9646"/>
        <dbReference type="ChEBI" id="CHEBI:15378"/>
        <dbReference type="ChEBI" id="CHEBI:57783"/>
        <dbReference type="ChEBI" id="CHEBI:58349"/>
        <dbReference type="ChEBI" id="CHEBI:78473"/>
        <dbReference type="ChEBI" id="CHEBI:78474"/>
    </reaction>
    <physiologicalReaction direction="left-to-right" evidence="43">
        <dbReference type="Rhea" id="RHEA:41889"/>
    </physiologicalReaction>
</comment>
<dbReference type="InterPro" id="IPR049900">
    <property type="entry name" value="PKS_mFAS_DH"/>
</dbReference>
<comment type="catalytic activity">
    <reaction evidence="48">
        <text>3-oxohexadecanoyl-[ACP] + NADPH + H(+) = (3R)-hydroxyhexadecanoyl-[ACP] + NADP(+)</text>
        <dbReference type="Rhea" id="RHEA:41904"/>
        <dbReference type="Rhea" id="RHEA-COMP:9649"/>
        <dbReference type="Rhea" id="RHEA-COMP:9650"/>
        <dbReference type="ChEBI" id="CHEBI:15378"/>
        <dbReference type="ChEBI" id="CHEBI:57783"/>
        <dbReference type="ChEBI" id="CHEBI:58349"/>
        <dbReference type="ChEBI" id="CHEBI:78478"/>
        <dbReference type="ChEBI" id="CHEBI:78480"/>
    </reaction>
    <physiologicalReaction direction="left-to-right" evidence="48">
        <dbReference type="Rhea" id="RHEA:41905"/>
    </physiologicalReaction>
</comment>
<keyword evidence="5" id="KW-0597">Phosphoprotein</keyword>
<evidence type="ECO:0000256" key="31">
    <source>
        <dbReference type="ARBA" id="ARBA00047897"/>
    </source>
</evidence>
<dbReference type="InterPro" id="IPR011032">
    <property type="entry name" value="GroES-like_sf"/>
</dbReference>
<dbReference type="Pfam" id="PF21089">
    <property type="entry name" value="PKS_DH_N"/>
    <property type="match status" value="1"/>
</dbReference>
<evidence type="ECO:0000256" key="53">
    <source>
        <dbReference type="PROSITE-ProRule" id="PRU01363"/>
    </source>
</evidence>
<dbReference type="Pfam" id="PF08990">
    <property type="entry name" value="Docking"/>
    <property type="match status" value="1"/>
</dbReference>
<dbReference type="SMART" id="SM00823">
    <property type="entry name" value="PKS_PP"/>
    <property type="match status" value="1"/>
</dbReference>
<comment type="catalytic activity">
    <reaction evidence="17">
        <text>a (3R)-hydroxyacyl-[ACP] = a (2E)-enoyl-[ACP] + H2O</text>
        <dbReference type="Rhea" id="RHEA:13097"/>
        <dbReference type="Rhea" id="RHEA-COMP:9925"/>
        <dbReference type="Rhea" id="RHEA-COMP:9945"/>
        <dbReference type="ChEBI" id="CHEBI:15377"/>
        <dbReference type="ChEBI" id="CHEBI:78784"/>
        <dbReference type="ChEBI" id="CHEBI:78827"/>
        <dbReference type="EC" id="4.2.1.59"/>
    </reaction>
    <physiologicalReaction direction="left-to-right" evidence="17">
        <dbReference type="Rhea" id="RHEA:13098"/>
    </physiologicalReaction>
</comment>
<comment type="catalytic activity">
    <reaction evidence="47">
        <text>3-oxododecanoyl-[ACP] + NADPH + H(+) = (3R)-hydroxydodecanoyl-[ACP] + NADP(+)</text>
        <dbReference type="Rhea" id="RHEA:41872"/>
        <dbReference type="Rhea" id="RHEA-COMP:9641"/>
        <dbReference type="Rhea" id="RHEA-COMP:9642"/>
        <dbReference type="ChEBI" id="CHEBI:15378"/>
        <dbReference type="ChEBI" id="CHEBI:57783"/>
        <dbReference type="ChEBI" id="CHEBI:58349"/>
        <dbReference type="ChEBI" id="CHEBI:78469"/>
        <dbReference type="ChEBI" id="CHEBI:78470"/>
    </reaction>
    <physiologicalReaction direction="left-to-right" evidence="47">
        <dbReference type="Rhea" id="RHEA:41873"/>
    </physiologicalReaction>
</comment>
<dbReference type="PROSITE" id="PS50075">
    <property type="entry name" value="CARRIER"/>
    <property type="match status" value="1"/>
</dbReference>
<dbReference type="InterPro" id="IPR001227">
    <property type="entry name" value="Ac_transferase_dom_sf"/>
</dbReference>
<proteinExistence type="predicted"/>
<dbReference type="Pfam" id="PF00975">
    <property type="entry name" value="Thioesterase"/>
    <property type="match status" value="1"/>
</dbReference>
<dbReference type="InterPro" id="IPR016035">
    <property type="entry name" value="Acyl_Trfase/lysoPLipase"/>
</dbReference>
<evidence type="ECO:0000256" key="21">
    <source>
        <dbReference type="ARBA" id="ARBA00023402"/>
    </source>
</evidence>
<evidence type="ECO:0000256" key="33">
    <source>
        <dbReference type="ARBA" id="ARBA00047961"/>
    </source>
</evidence>
<dbReference type="CDD" id="cd00833">
    <property type="entry name" value="PKS"/>
    <property type="match status" value="1"/>
</dbReference>
<dbReference type="InterPro" id="IPR032821">
    <property type="entry name" value="PKS_assoc"/>
</dbReference>
<keyword evidence="58" id="KW-1185">Reference proteome</keyword>
<evidence type="ECO:0000256" key="19">
    <source>
        <dbReference type="ARBA" id="ARBA00023399"/>
    </source>
</evidence>
<comment type="catalytic activity">
    <reaction evidence="24">
        <text>hexanoyl-[ACP] + malonyl-[ACP] + H(+) = 3-oxooctanoyl-[ACP] + holo-[ACP] + CO2</text>
        <dbReference type="Rhea" id="RHEA:41836"/>
        <dbReference type="Rhea" id="RHEA-COMP:9623"/>
        <dbReference type="Rhea" id="RHEA-COMP:9632"/>
        <dbReference type="Rhea" id="RHEA-COMP:9633"/>
        <dbReference type="Rhea" id="RHEA-COMP:9685"/>
        <dbReference type="ChEBI" id="CHEBI:15378"/>
        <dbReference type="ChEBI" id="CHEBI:16526"/>
        <dbReference type="ChEBI" id="CHEBI:64479"/>
        <dbReference type="ChEBI" id="CHEBI:78449"/>
        <dbReference type="ChEBI" id="CHEBI:78459"/>
        <dbReference type="ChEBI" id="CHEBI:78460"/>
    </reaction>
    <physiologicalReaction direction="left-to-right" evidence="24">
        <dbReference type="Rhea" id="RHEA:41837"/>
    </physiologicalReaction>
</comment>
<dbReference type="InterPro" id="IPR020806">
    <property type="entry name" value="PKS_PP-bd"/>
</dbReference>
<dbReference type="SUPFAM" id="SSF53901">
    <property type="entry name" value="Thiolase-like"/>
    <property type="match status" value="1"/>
</dbReference>
<dbReference type="CDD" id="cd08956">
    <property type="entry name" value="KR_3_FAS_SDR_x"/>
    <property type="match status" value="1"/>
</dbReference>
<comment type="catalytic activity">
    <reaction evidence="26">
        <text>3-oxodecanoyl-[ACP] + NADPH + H(+) = (3R)-hydroxydecanoyl-[ACP] + NADP(+)</text>
        <dbReference type="Rhea" id="RHEA:41856"/>
        <dbReference type="Rhea" id="RHEA-COMP:9637"/>
        <dbReference type="Rhea" id="RHEA-COMP:9638"/>
        <dbReference type="ChEBI" id="CHEBI:15378"/>
        <dbReference type="ChEBI" id="CHEBI:57783"/>
        <dbReference type="ChEBI" id="CHEBI:58349"/>
        <dbReference type="ChEBI" id="CHEBI:78464"/>
        <dbReference type="ChEBI" id="CHEBI:78466"/>
    </reaction>
    <physiologicalReaction direction="left-to-right" evidence="26">
        <dbReference type="Rhea" id="RHEA:41857"/>
    </physiologicalReaction>
</comment>
<comment type="pathway">
    <text evidence="2">Antibiotic biosynthesis.</text>
</comment>
<evidence type="ECO:0000256" key="39">
    <source>
        <dbReference type="ARBA" id="ARBA00048571"/>
    </source>
</evidence>
<evidence type="ECO:0000256" key="51">
    <source>
        <dbReference type="ARBA" id="ARBA00049521"/>
    </source>
</evidence>
<dbReference type="PROSITE" id="PS52004">
    <property type="entry name" value="KS3_2"/>
    <property type="match status" value="1"/>
</dbReference>
<dbReference type="PANTHER" id="PTHR43775:SF51">
    <property type="entry name" value="INACTIVE PHENOLPHTHIOCEROL SYNTHESIS POLYKETIDE SYNTHASE TYPE I PKS1-RELATED"/>
    <property type="match status" value="1"/>
</dbReference>